<dbReference type="Proteomes" id="UP000183371">
    <property type="component" value="Unassembled WGS sequence"/>
</dbReference>
<gene>
    <name evidence="5" type="ORF">SAMN05444141_11421</name>
</gene>
<dbReference type="SUPFAM" id="SSF69318">
    <property type="entry name" value="Integrin alpha N-terminal domain"/>
    <property type="match status" value="6"/>
</dbReference>
<dbReference type="InterPro" id="IPR028994">
    <property type="entry name" value="Integrin_alpha_N"/>
</dbReference>
<keyword evidence="6" id="KW-1185">Reference proteome</keyword>
<proteinExistence type="predicted"/>
<protein>
    <submittedName>
        <fullName evidence="5">FG-GAP repeat-containing protein</fullName>
    </submittedName>
</protein>
<accession>A0A1I7DZI9</accession>
<keyword evidence="1" id="KW-0732">Signal</keyword>
<keyword evidence="2" id="KW-0677">Repeat</keyword>
<evidence type="ECO:0000313" key="5">
    <source>
        <dbReference type="EMBL" id="SFU17053.1"/>
    </source>
</evidence>
<dbReference type="InterPro" id="IPR013517">
    <property type="entry name" value="FG-GAP"/>
</dbReference>
<name>A0A1I7DZI9_9HYPH</name>
<evidence type="ECO:0000313" key="6">
    <source>
        <dbReference type="Proteomes" id="UP000183371"/>
    </source>
</evidence>
<dbReference type="Pfam" id="PF01839">
    <property type="entry name" value="FG-GAP"/>
    <property type="match status" value="19"/>
</dbReference>
<reference evidence="6" key="1">
    <citation type="submission" date="2016-10" db="EMBL/GenBank/DDBJ databases">
        <authorList>
            <person name="Varghese N."/>
            <person name="Submissions S."/>
        </authorList>
    </citation>
    <scope>NUCLEOTIDE SEQUENCE [LARGE SCALE GENOMIC DNA]</scope>
    <source>
        <strain evidence="6">DSM 17465</strain>
    </source>
</reference>
<evidence type="ECO:0000256" key="3">
    <source>
        <dbReference type="ARBA" id="ARBA00022801"/>
    </source>
</evidence>
<dbReference type="Gene3D" id="2.130.10.130">
    <property type="entry name" value="Integrin alpha, N-terminal"/>
    <property type="match status" value="10"/>
</dbReference>
<dbReference type="InterPro" id="IPR013519">
    <property type="entry name" value="Int_alpha_beta-p"/>
</dbReference>
<evidence type="ECO:0000256" key="1">
    <source>
        <dbReference type="ARBA" id="ARBA00022729"/>
    </source>
</evidence>
<dbReference type="PANTHER" id="PTHR23221:SF7">
    <property type="entry name" value="PHOSPHATIDYLINOSITOL-GLYCAN-SPECIFIC PHOSPHOLIPASE D"/>
    <property type="match status" value="1"/>
</dbReference>
<dbReference type="PANTHER" id="PTHR23221">
    <property type="entry name" value="GLYCOSYLPHOSPHATIDYLINOSITOL PHOSPHOLIPASE D"/>
    <property type="match status" value="1"/>
</dbReference>
<dbReference type="PROSITE" id="PS51470">
    <property type="entry name" value="FG_GAP"/>
    <property type="match status" value="10"/>
</dbReference>
<sequence>MSIRSYRFVGTQSTDQAGVSVSSAGDVDGDGRDDVIIGAHLANGDAIFSGEAYLVTAAALASADAADGAVDGVIDLENINGLEGSYRFSGVDSSDSAGISVSSVGDVDGDGKDDLIIGASRADGGGRTSGEAYLVTASALSAADAADGTADGNVNLANVNEQTGSYQLVGTESRDGAGGAVSSAGDIDGDGKDDLLIGASDASDGGTFAGEAYVLTAASLTDADAADGTTDGIIDLDNVNEQTNSYQFVGTEELDRAGGTVSTAGDVDGDGKDDFLIGASGADGGGNRSGEVYLINASDLAAADAADGTTDGIIDLDNINEQTNSYQFIGTEANDRAGGVSSAGDVDGDGKDDLLISAHNASGGGRFSGEVYLVNASDLAAADAADGTTDGVIDLDNVNEQTGSYQFIGAEASDQAGVSISSAGDVDGDGKDDLIIGAFTADDNGFESGAAYLMTASGLAAADAADGTTDGVIDLDNVNEQTGSYQFIGSGPDDAAGRSVSSAGDVDGDGKDDLLIGAYFADGGGNDSGEAYLLTANTLIAADAADGTIDGIINLGNADIDIRTSYQFIGTEVDDGAGVSVSAAGDVDGDGRGDFLIGAPGADGGGSNSGEVYLVTAAAMVDADAADGSVDGVIDLDNINEQSGSYQLVGAAASNGAGNAISSAGDVDRDGKDDLLIGASNASGGGSNSGEAYLLTAAALASADAADGTTDGVIDLDNVNEQSGSYQFVGTESADFAGVSVSSAGDVDGDGRDDLLIGADFADDGGRNSGEVYLVSGAALASADAADGTSDGVIDLDNVNEQTGSYQFVGDDGFDTAGRSISSAGDVDGDGKDDLLIGAANANGSGANQGSASGAAYLMTASALAAADAADGTTDGVIDLGNVNEQTGSYQFNGTEVMDQAGTRVTSAGDVDGDGKDDVFISSIFADDGGSSSGEAYLLTAAAMASADAADGTTDGIIDLDNVNEQTNSYQFVGTQADDLAGIDISAAGDVDGDGKNDFLIGARAADGGGAGSGEAYLLTAAALASADAADGTTDGIIDLDNVNEQTNSYQFVGTEVGDDAGISVSFVGDVDNDGKDDLLIGARNADGGGSNSGEAYLMSIASLATADAADGTIDGVIDLDHVNSEERTSYQFIGTEVDDGAGVSVSAAGDVDGDGRGDFLIGAPGADGGGSNSGEVYLVTAAAMVDADAADGSVDGVIDLDNINEQSGSYQLVGAAASNGAGNAISSAGDVDRDGKDDLLIGASNASGGGSNSGEAYLLTAAALASADAADGTTDGVIDLDNVNEQSGSYQFVGTESADFAGVSVSSAGDVDGDGRDDLLIGADFADDGGRNSGEVYLVSGAALASADAADGTSDGVIDLDNVNEQTGSYQFVGDDGFDTAGRSISSAGDVDGDGKDDLLIGAANANGSGANQGSASGAAYLMTASALAAADAADGTTDGVIDLGNVNEQTGSYQFNGTEVMDQAGTRVTSAGDVDGDGKDDVFISSIFADDGGSSSGEAYLLTAAAMASADAADGTTDGIIDLDNVNEQTNSYQFVGTQADDLAGIDISAAGDVDGDGKNDFLIGARAADGGGAGSGEAYLLTAAALASADAADGTTDGIIDLDNVNEQTNSYQFVGTEVGDDAGISVSFVGDVDNDGKDDLLIGARNADGGGSNSGEAYLMSIASLATADAADGTIDGVIDLDNITAVEDFLL</sequence>
<evidence type="ECO:0000256" key="4">
    <source>
        <dbReference type="ARBA" id="ARBA00023180"/>
    </source>
</evidence>
<dbReference type="EMBL" id="FPBD01000014">
    <property type="protein sequence ID" value="SFU17053.1"/>
    <property type="molecule type" value="Genomic_DNA"/>
</dbReference>
<dbReference type="SMART" id="SM00191">
    <property type="entry name" value="Int_alpha"/>
    <property type="match status" value="21"/>
</dbReference>
<dbReference type="GO" id="GO:0016787">
    <property type="term" value="F:hydrolase activity"/>
    <property type="evidence" value="ECO:0007669"/>
    <property type="project" value="UniProtKB-KW"/>
</dbReference>
<keyword evidence="4" id="KW-0325">Glycoprotein</keyword>
<evidence type="ECO:0000256" key="2">
    <source>
        <dbReference type="ARBA" id="ARBA00022737"/>
    </source>
</evidence>
<organism evidence="5 6">
    <name type="scientific">Pseudovibrio denitrificans</name>
    <dbReference type="NCBI Taxonomy" id="258256"/>
    <lineage>
        <taxon>Bacteria</taxon>
        <taxon>Pseudomonadati</taxon>
        <taxon>Pseudomonadota</taxon>
        <taxon>Alphaproteobacteria</taxon>
        <taxon>Hyphomicrobiales</taxon>
        <taxon>Stappiaceae</taxon>
        <taxon>Pseudovibrio</taxon>
    </lineage>
</organism>
<dbReference type="RefSeq" id="WP_167369236.1">
    <property type="nucleotide sequence ID" value="NZ_FPBD01000014.1"/>
</dbReference>
<keyword evidence="3" id="KW-0378">Hydrolase</keyword>